<sequence>MDRMFITSDKPLPPVGDGRTDEEVRNTLYLCEIQFSILSPKKEALGNIFSPNYKTRQTMKYSQFLKEFPENHNVDPEEWLRSKLVFQENETHNVLQTVQGAWEKFNGRTRMMKGLFNYERAY</sequence>
<evidence type="ECO:0000313" key="2">
    <source>
        <dbReference type="Proteomes" id="UP001055172"/>
    </source>
</evidence>
<comment type="caution">
    <text evidence="1">The sequence shown here is derived from an EMBL/GenBank/DDBJ whole genome shotgun (WGS) entry which is preliminary data.</text>
</comment>
<dbReference type="Proteomes" id="UP001055172">
    <property type="component" value="Unassembled WGS sequence"/>
</dbReference>
<evidence type="ECO:0000313" key="1">
    <source>
        <dbReference type="EMBL" id="GJC90027.1"/>
    </source>
</evidence>
<dbReference type="Gene3D" id="3.20.20.140">
    <property type="entry name" value="Metal-dependent hydrolases"/>
    <property type="match status" value="1"/>
</dbReference>
<proteinExistence type="predicted"/>
<reference evidence="1 2" key="1">
    <citation type="submission" date="2021-07" db="EMBL/GenBank/DDBJ databases">
        <title>Genome data of Colletotrichum spaethianum.</title>
        <authorList>
            <person name="Utami Y.D."/>
            <person name="Hiruma K."/>
        </authorList>
    </citation>
    <scope>NUCLEOTIDE SEQUENCE [LARGE SCALE GENOMIC DNA]</scope>
    <source>
        <strain evidence="1 2">MAFF 242679</strain>
    </source>
</reference>
<dbReference type="AlphaFoldDB" id="A0AA37LZ13"/>
<name>A0AA37LZ13_9PEZI</name>
<keyword evidence="2" id="KW-1185">Reference proteome</keyword>
<protein>
    <submittedName>
        <fullName evidence="1">Uncharacterized protein</fullName>
    </submittedName>
</protein>
<accession>A0AA37LZ13</accession>
<dbReference type="EMBL" id="BPPX01000048">
    <property type="protein sequence ID" value="GJC90027.1"/>
    <property type="molecule type" value="Genomic_DNA"/>
</dbReference>
<gene>
    <name evidence="1" type="ORF">ColLi_12865</name>
</gene>
<organism evidence="1 2">
    <name type="scientific">Colletotrichum liriopes</name>
    <dbReference type="NCBI Taxonomy" id="708192"/>
    <lineage>
        <taxon>Eukaryota</taxon>
        <taxon>Fungi</taxon>
        <taxon>Dikarya</taxon>
        <taxon>Ascomycota</taxon>
        <taxon>Pezizomycotina</taxon>
        <taxon>Sordariomycetes</taxon>
        <taxon>Hypocreomycetidae</taxon>
        <taxon>Glomerellales</taxon>
        <taxon>Glomerellaceae</taxon>
        <taxon>Colletotrichum</taxon>
        <taxon>Colletotrichum spaethianum species complex</taxon>
    </lineage>
</organism>